<keyword evidence="2 6" id="KW-0813">Transport</keyword>
<dbReference type="InterPro" id="IPR006061">
    <property type="entry name" value="SBP_1_CS"/>
</dbReference>
<dbReference type="Gene3D" id="3.40.190.10">
    <property type="entry name" value="Periplasmic binding protein-like II"/>
    <property type="match status" value="2"/>
</dbReference>
<feature type="signal peptide" evidence="6">
    <location>
        <begin position="1"/>
        <end position="22"/>
    </location>
</feature>
<dbReference type="PROSITE" id="PS01037">
    <property type="entry name" value="SBP_BACTERIAL_1"/>
    <property type="match status" value="1"/>
</dbReference>
<evidence type="ECO:0000313" key="8">
    <source>
        <dbReference type="Proteomes" id="UP000241346"/>
    </source>
</evidence>
<dbReference type="InterPro" id="IPR006060">
    <property type="entry name" value="Maltose/Cyclodextrin-bd"/>
</dbReference>
<dbReference type="EMBL" id="PYMB01000019">
    <property type="protein sequence ID" value="PSW08689.1"/>
    <property type="molecule type" value="Genomic_DNA"/>
</dbReference>
<dbReference type="GO" id="GO:0042597">
    <property type="term" value="C:periplasmic space"/>
    <property type="evidence" value="ECO:0007669"/>
    <property type="project" value="UniProtKB-SubCell"/>
</dbReference>
<feature type="chain" id="PRO_5015368676" description="Maltodextrin-binding protein" evidence="6">
    <location>
        <begin position="23"/>
        <end position="398"/>
    </location>
</feature>
<keyword evidence="4 6" id="KW-0732">Signal</keyword>
<dbReference type="Pfam" id="PF01547">
    <property type="entry name" value="SBP_bac_1"/>
    <property type="match status" value="1"/>
</dbReference>
<sequence length="398" mass="44581">MKNKTILSLAVSCAIASFNAAAFSDSELTVWMPLDKGQKGMTYAVEKFEEEMGIKVNVEFPVQLEERFTQVASVGKGPDIMIFAHDRFGGYAEAGFVKEIRPSESFKEKFAPYTWEAMSYKSKIYGYPIAAESLSLIYNKDVIKEPLENWEDIYKVDEELRKQGKKAIAWDLRNPYFTHPLFSSAGAYTFELTPEGFNPNNTGVNTPEAKRTMQFLKDIVDKDIISRDMDYSRAEAAFINGEVAYTINGPWSWANIDKLGVNYGIAELPKFEGKPSRPFVGILMAGINTSTPNADIAAEFIENYLLSKESLEYMNSQVPIGVPALNAFSEELANDPRIEASLINANNGDVMPNIPQLLGYWNGMTDAIANILEERESIEKSLQRLETRVLANAEKTEN</sequence>
<organism evidence="7 8">
    <name type="scientific">Photobacterium rosenbergii</name>
    <dbReference type="NCBI Taxonomy" id="294936"/>
    <lineage>
        <taxon>Bacteria</taxon>
        <taxon>Pseudomonadati</taxon>
        <taxon>Pseudomonadota</taxon>
        <taxon>Gammaproteobacteria</taxon>
        <taxon>Vibrionales</taxon>
        <taxon>Vibrionaceae</taxon>
        <taxon>Photobacterium</taxon>
    </lineage>
</organism>
<keyword evidence="3 6" id="KW-0762">Sugar transport</keyword>
<evidence type="ECO:0000256" key="6">
    <source>
        <dbReference type="RuleBase" id="RU365005"/>
    </source>
</evidence>
<evidence type="ECO:0000256" key="3">
    <source>
        <dbReference type="ARBA" id="ARBA00022597"/>
    </source>
</evidence>
<name>A0A2T3N722_9GAMM</name>
<dbReference type="GO" id="GO:0042956">
    <property type="term" value="P:maltodextrin transmembrane transport"/>
    <property type="evidence" value="ECO:0007669"/>
    <property type="project" value="TreeGrafter"/>
</dbReference>
<evidence type="ECO:0000313" key="7">
    <source>
        <dbReference type="EMBL" id="PSW08689.1"/>
    </source>
</evidence>
<dbReference type="PRINTS" id="PR00181">
    <property type="entry name" value="MALTOSEBP"/>
</dbReference>
<evidence type="ECO:0000256" key="2">
    <source>
        <dbReference type="ARBA" id="ARBA00022448"/>
    </source>
</evidence>
<dbReference type="PANTHER" id="PTHR30061:SF50">
    <property type="entry name" value="MALTOSE_MALTODEXTRIN-BINDING PERIPLASMIC PROTEIN"/>
    <property type="match status" value="1"/>
</dbReference>
<dbReference type="PANTHER" id="PTHR30061">
    <property type="entry name" value="MALTOSE-BINDING PERIPLASMIC PROTEIN"/>
    <property type="match status" value="1"/>
</dbReference>
<dbReference type="GO" id="GO:1901982">
    <property type="term" value="F:maltose binding"/>
    <property type="evidence" value="ECO:0007669"/>
    <property type="project" value="TreeGrafter"/>
</dbReference>
<dbReference type="OrthoDB" id="9766758at2"/>
<protein>
    <recommendedName>
        <fullName evidence="5 6">Maltodextrin-binding protein</fullName>
    </recommendedName>
</protein>
<dbReference type="SUPFAM" id="SSF53850">
    <property type="entry name" value="Periplasmic binding protein-like II"/>
    <property type="match status" value="1"/>
</dbReference>
<dbReference type="RefSeq" id="WP_107300429.1">
    <property type="nucleotide sequence ID" value="NZ_PYMB01000019.1"/>
</dbReference>
<accession>A0A2T3N722</accession>
<gene>
    <name evidence="7" type="ORF">C9J01_22785</name>
</gene>
<dbReference type="GO" id="GO:0015144">
    <property type="term" value="F:carbohydrate transmembrane transporter activity"/>
    <property type="evidence" value="ECO:0007669"/>
    <property type="project" value="InterPro"/>
</dbReference>
<comment type="similarity">
    <text evidence="1 6">Belongs to the bacterial solute-binding protein 1 family.</text>
</comment>
<dbReference type="GO" id="GO:0055052">
    <property type="term" value="C:ATP-binding cassette (ABC) transporter complex, substrate-binding subunit-containing"/>
    <property type="evidence" value="ECO:0007669"/>
    <property type="project" value="TreeGrafter"/>
</dbReference>
<evidence type="ECO:0000256" key="4">
    <source>
        <dbReference type="ARBA" id="ARBA00022729"/>
    </source>
</evidence>
<dbReference type="Proteomes" id="UP000241346">
    <property type="component" value="Unassembled WGS sequence"/>
</dbReference>
<comment type="function">
    <text evidence="6">Part of the ABC transporter complex MalEFGK involved in maltose/maltodextrin import. Binds maltose and higher maltodextrins.</text>
</comment>
<comment type="caution">
    <text evidence="7">The sequence shown here is derived from an EMBL/GenBank/DDBJ whole genome shotgun (WGS) entry which is preliminary data.</text>
</comment>
<dbReference type="NCBIfam" id="NF007011">
    <property type="entry name" value="PRK09474.1"/>
    <property type="match status" value="1"/>
</dbReference>
<comment type="subcellular location">
    <subcellularLocation>
        <location evidence="6">Periplasm</location>
    </subcellularLocation>
</comment>
<dbReference type="GO" id="GO:0015768">
    <property type="term" value="P:maltose transport"/>
    <property type="evidence" value="ECO:0007669"/>
    <property type="project" value="TreeGrafter"/>
</dbReference>
<evidence type="ECO:0000256" key="1">
    <source>
        <dbReference type="ARBA" id="ARBA00008520"/>
    </source>
</evidence>
<keyword evidence="6" id="KW-0574">Periplasm</keyword>
<reference evidence="7 8" key="1">
    <citation type="submission" date="2018-03" db="EMBL/GenBank/DDBJ databases">
        <title>Whole genome sequencing of Histamine producing bacteria.</title>
        <authorList>
            <person name="Butler K."/>
        </authorList>
    </citation>
    <scope>NUCLEOTIDE SEQUENCE [LARGE SCALE GENOMIC DNA]</scope>
    <source>
        <strain evidence="7 8">DSM 19138</strain>
    </source>
</reference>
<proteinExistence type="inferred from homology"/>
<dbReference type="InterPro" id="IPR006059">
    <property type="entry name" value="SBP"/>
</dbReference>
<evidence type="ECO:0000256" key="5">
    <source>
        <dbReference type="ARBA" id="ARBA00030303"/>
    </source>
</evidence>
<dbReference type="AlphaFoldDB" id="A0A2T3N722"/>